<evidence type="ECO:0000313" key="8">
    <source>
        <dbReference type="EMBL" id="GCB67447.1"/>
    </source>
</evidence>
<evidence type="ECO:0000256" key="6">
    <source>
        <dbReference type="ARBA" id="ARBA00023157"/>
    </source>
</evidence>
<evidence type="ECO:0000256" key="5">
    <source>
        <dbReference type="ARBA" id="ARBA00023027"/>
    </source>
</evidence>
<name>A0A401P2W1_SCYTO</name>
<feature type="chain" id="PRO_5019024302" description="ADP-ribosyl cyclase/cyclic ADP-ribose hydrolase" evidence="7">
    <location>
        <begin position="41"/>
        <end position="615"/>
    </location>
</feature>
<gene>
    <name evidence="8" type="ORF">scyTo_0008061</name>
</gene>
<keyword evidence="6" id="KW-1015">Disulfide bond</keyword>
<keyword evidence="4" id="KW-0378">Hydrolase</keyword>
<dbReference type="GO" id="GO:0061809">
    <property type="term" value="F:NAD+ nucleosidase activity, cyclic ADP-ribose generating"/>
    <property type="evidence" value="ECO:0007669"/>
    <property type="project" value="UniProtKB-EC"/>
</dbReference>
<comment type="caution">
    <text evidence="8">The sequence shown here is derived from an EMBL/GenBank/DDBJ whole genome shotgun (WGS) entry which is preliminary data.</text>
</comment>
<dbReference type="AlphaFoldDB" id="A0A401P2W1"/>
<dbReference type="SUPFAM" id="SSF52309">
    <property type="entry name" value="N-(deoxy)ribosyltransferase-like"/>
    <property type="match status" value="2"/>
</dbReference>
<keyword evidence="7" id="KW-0732">Signal</keyword>
<dbReference type="OrthoDB" id="9944984at2759"/>
<sequence length="615" mass="69349">MWNFHCKSYFKSETLQVSKMSKRSMFLLAILLLNCSTSEGAAINSWHGVGTVHNLEEIIIGRCYNYIRVVNPTIGEKNCSAIWEAFQKAFIYKHPCNVIPADYEDFITLALHHVPQNKSLFWENTKLLVHRYSDKTRRMVPLGDTLIGFLADDLDWCGQPESPGINFVSCPTTAECENNPVNSFWKIASESYAKEAMGLVRVMLNGSVSNGTFPKNGFFAKHELPNLRKDKISEIQIWVMHNIDGPVRESCGMGTILEFENVLKKQDFSYSCINNYRAIRHLQCVDFADKPVCRFKGGVCKVINPRNGSRKVQLSAPIQYHRTNSSLKMAFLSSLHLTGKGKSVGNVTMCGLLLLGLMLLSHTERTLAKDDAKTVWKGKGSTAKLKEIMIGRCFNYLGTINPNAGNKDCAKLWEAFLNAFSKKDPCKITEEDYKPFLNLAGHDIPIDQSIFWSQTKTLILQYTDIIQKVMPLESTLIGYMVDGLNWCGKLSSPDPNFEACPEWNDCVNNAMHSFWRAASESYAMKARGEVTVMLNGSARTDAFRNNSIFSEIELGKLDSKRVTSIHLWIMDNVDGPDKESCGVGSVAVLEKILKEKKMKYTCKDNYKCVLYSIHI</sequence>
<evidence type="ECO:0000256" key="3">
    <source>
        <dbReference type="ARBA" id="ARBA00022679"/>
    </source>
</evidence>
<dbReference type="STRING" id="75743.A0A401P2W1"/>
<organism evidence="8 9">
    <name type="scientific">Scyliorhinus torazame</name>
    <name type="common">Cloudy catshark</name>
    <name type="synonym">Catulus torazame</name>
    <dbReference type="NCBI Taxonomy" id="75743"/>
    <lineage>
        <taxon>Eukaryota</taxon>
        <taxon>Metazoa</taxon>
        <taxon>Chordata</taxon>
        <taxon>Craniata</taxon>
        <taxon>Vertebrata</taxon>
        <taxon>Chondrichthyes</taxon>
        <taxon>Elasmobranchii</taxon>
        <taxon>Galeomorphii</taxon>
        <taxon>Galeoidea</taxon>
        <taxon>Carcharhiniformes</taxon>
        <taxon>Scyliorhinidae</taxon>
        <taxon>Scyliorhinus</taxon>
    </lineage>
</organism>
<protein>
    <recommendedName>
        <fullName evidence="2">ADP-ribosyl cyclase/cyclic ADP-ribose hydrolase</fullName>
        <ecNumber evidence="2">3.2.2.6</ecNumber>
    </recommendedName>
</protein>
<feature type="signal peptide" evidence="7">
    <location>
        <begin position="1"/>
        <end position="40"/>
    </location>
</feature>
<evidence type="ECO:0000256" key="4">
    <source>
        <dbReference type="ARBA" id="ARBA00022801"/>
    </source>
</evidence>
<reference evidence="8 9" key="1">
    <citation type="journal article" date="2018" name="Nat. Ecol. Evol.">
        <title>Shark genomes provide insights into elasmobranch evolution and the origin of vertebrates.</title>
        <authorList>
            <person name="Hara Y"/>
            <person name="Yamaguchi K"/>
            <person name="Onimaru K"/>
            <person name="Kadota M"/>
            <person name="Koyanagi M"/>
            <person name="Keeley SD"/>
            <person name="Tatsumi K"/>
            <person name="Tanaka K"/>
            <person name="Motone F"/>
            <person name="Kageyama Y"/>
            <person name="Nozu R"/>
            <person name="Adachi N"/>
            <person name="Nishimura O"/>
            <person name="Nakagawa R"/>
            <person name="Tanegashima C"/>
            <person name="Kiyatake I"/>
            <person name="Matsumoto R"/>
            <person name="Murakumo K"/>
            <person name="Nishida K"/>
            <person name="Terakita A"/>
            <person name="Kuratani S"/>
            <person name="Sato K"/>
            <person name="Hyodo S Kuraku.S."/>
        </authorList>
    </citation>
    <scope>NUCLEOTIDE SEQUENCE [LARGE SCALE GENOMIC DNA]</scope>
</reference>
<dbReference type="Pfam" id="PF02267">
    <property type="entry name" value="Rib_hydrolayse"/>
    <property type="match status" value="2"/>
</dbReference>
<dbReference type="CDD" id="cd04759">
    <property type="entry name" value="Rib_hydrolase"/>
    <property type="match status" value="2"/>
</dbReference>
<evidence type="ECO:0000256" key="2">
    <source>
        <dbReference type="ARBA" id="ARBA00011982"/>
    </source>
</evidence>
<dbReference type="Proteomes" id="UP000288216">
    <property type="component" value="Unassembled WGS sequence"/>
</dbReference>
<dbReference type="PANTHER" id="PTHR10912">
    <property type="entry name" value="ADP-RIBOSYL CYCLASE"/>
    <property type="match status" value="1"/>
</dbReference>
<dbReference type="Gene3D" id="3.40.50.720">
    <property type="entry name" value="NAD(P)-binding Rossmann-like Domain"/>
    <property type="match status" value="2"/>
</dbReference>
<dbReference type="EMBL" id="BFAA01003021">
    <property type="protein sequence ID" value="GCB67447.1"/>
    <property type="molecule type" value="Genomic_DNA"/>
</dbReference>
<dbReference type="Gene3D" id="1.20.82.10">
    <property type="entry name" value="ADP Ribosyl Cyclase, Chain A, domain 1"/>
    <property type="match status" value="2"/>
</dbReference>
<keyword evidence="3" id="KW-0808">Transferase</keyword>
<comment type="similarity">
    <text evidence="1">Belongs to the ADP-ribosyl cyclase family.</text>
</comment>
<evidence type="ECO:0000256" key="1">
    <source>
        <dbReference type="ARBA" id="ARBA00005406"/>
    </source>
</evidence>
<accession>A0A401P2W1</accession>
<keyword evidence="5" id="KW-0520">NAD</keyword>
<keyword evidence="9" id="KW-1185">Reference proteome</keyword>
<dbReference type="GO" id="GO:0016740">
    <property type="term" value="F:transferase activity"/>
    <property type="evidence" value="ECO:0007669"/>
    <property type="project" value="UniProtKB-KW"/>
</dbReference>
<proteinExistence type="inferred from homology"/>
<dbReference type="EC" id="3.2.2.6" evidence="2"/>
<dbReference type="GO" id="GO:0030890">
    <property type="term" value="P:positive regulation of B cell proliferation"/>
    <property type="evidence" value="ECO:0007669"/>
    <property type="project" value="TreeGrafter"/>
</dbReference>
<dbReference type="GO" id="GO:0005886">
    <property type="term" value="C:plasma membrane"/>
    <property type="evidence" value="ECO:0007669"/>
    <property type="project" value="TreeGrafter"/>
</dbReference>
<dbReference type="OMA" id="KEIMIGR"/>
<evidence type="ECO:0000313" key="9">
    <source>
        <dbReference type="Proteomes" id="UP000288216"/>
    </source>
</evidence>
<dbReference type="InterPro" id="IPR003193">
    <property type="entry name" value="ADP-ribosyl_cyclase"/>
</dbReference>
<evidence type="ECO:0000256" key="7">
    <source>
        <dbReference type="SAM" id="SignalP"/>
    </source>
</evidence>
<dbReference type="PANTHER" id="PTHR10912:SF4">
    <property type="entry name" value="ADP-RIBOSYL CYCLASE_CYCLIC ADP-RIBOSE HYDROLASE 2"/>
    <property type="match status" value="1"/>
</dbReference>
<dbReference type="GO" id="GO:0016849">
    <property type="term" value="F:phosphorus-oxygen lyase activity"/>
    <property type="evidence" value="ECO:0007669"/>
    <property type="project" value="TreeGrafter"/>
</dbReference>